<evidence type="ECO:0000313" key="2">
    <source>
        <dbReference type="EMBL" id="SMF85588.1"/>
    </source>
</evidence>
<dbReference type="Proteomes" id="UP000192940">
    <property type="component" value="Chromosome I"/>
</dbReference>
<evidence type="ECO:0000313" key="3">
    <source>
        <dbReference type="Proteomes" id="UP000192940"/>
    </source>
</evidence>
<keyword evidence="3" id="KW-1185">Reference proteome</keyword>
<proteinExistence type="predicted"/>
<feature type="signal peptide" evidence="1">
    <location>
        <begin position="1"/>
        <end position="35"/>
    </location>
</feature>
<feature type="chain" id="PRO_5010873612" description="Copper amine oxidase N-terminal domain-containing protein" evidence="1">
    <location>
        <begin position="36"/>
        <end position="494"/>
    </location>
</feature>
<name>A0A1X7HFY3_9BACL</name>
<keyword evidence="1" id="KW-0732">Signal</keyword>
<evidence type="ECO:0008006" key="4">
    <source>
        <dbReference type="Google" id="ProtNLM"/>
    </source>
</evidence>
<evidence type="ECO:0000256" key="1">
    <source>
        <dbReference type="SAM" id="SignalP"/>
    </source>
</evidence>
<accession>A0A1X7HFY3</accession>
<dbReference type="EMBL" id="LT840184">
    <property type="protein sequence ID" value="SMF85588.1"/>
    <property type="molecule type" value="Genomic_DNA"/>
</dbReference>
<organism evidence="2 3">
    <name type="scientific">Paenibacillus uliginis N3/975</name>
    <dbReference type="NCBI Taxonomy" id="1313296"/>
    <lineage>
        <taxon>Bacteria</taxon>
        <taxon>Bacillati</taxon>
        <taxon>Bacillota</taxon>
        <taxon>Bacilli</taxon>
        <taxon>Bacillales</taxon>
        <taxon>Paenibacillaceae</taxon>
        <taxon>Paenibacillus</taxon>
    </lineage>
</organism>
<dbReference type="RefSeq" id="WP_208919962.1">
    <property type="nucleotide sequence ID" value="NZ_LT840184.1"/>
</dbReference>
<protein>
    <recommendedName>
        <fullName evidence="4">Copper amine oxidase N-terminal domain-containing protein</fullName>
    </recommendedName>
</protein>
<dbReference type="STRING" id="1313296.SAMN05661091_3065"/>
<sequence>MRVRKLAPYKHYLCGLLTACLLFSMIPILSSSAYAAALPTEISASTSSQQLTDQKLTSAAELLEYEAQMAFMAALHAWPALDKLWPGTQYQSRLMLLTNGEQTYEITTSGYKLVEPSNPGLPLEVYFDSQFKLLDWNGKQAVAIFVDKDKPLQDRFEPHTSTPISFIITTHEMFHFYDQPSWPIVQDPNKNDSRSSIYPAEVKPRIQRAMLFQALYQAYTDPEATPMHLGHAAYWYQQYKQDNPTEYEHSLYFDTIEGIASYIDKMSVMYSAFEGSASAQQVRDYFTKQYQDINMSGLITFDQESYLIGSWSAFLLDALNKDWKGLVPEGHTPIEQLLEGVTPIPQQADDKITAERAATIAKLNADLAITLDPLKKALDDQNIPLLLIPLDIKRGAFSTTGFITLKGYEPGYVIMNMSTQFTTSAGKLELKERSMLMMPTYIETKEGDYFITPLQADEYVRTDGTLTFDKNGLKGTVYVKPFKYNGREAYMVAP</sequence>
<gene>
    <name evidence="2" type="ORF">SAMN05661091_3065</name>
</gene>
<reference evidence="2 3" key="1">
    <citation type="submission" date="2017-04" db="EMBL/GenBank/DDBJ databases">
        <authorList>
            <person name="Afonso C.L."/>
            <person name="Miller P.J."/>
            <person name="Scott M.A."/>
            <person name="Spackman E."/>
            <person name="Goraichik I."/>
            <person name="Dimitrov K.M."/>
            <person name="Suarez D.L."/>
            <person name="Swayne D.E."/>
        </authorList>
    </citation>
    <scope>NUCLEOTIDE SEQUENCE [LARGE SCALE GENOMIC DNA]</scope>
    <source>
        <strain evidence="2 3">N3/975</strain>
    </source>
</reference>
<dbReference type="AlphaFoldDB" id="A0A1X7HFY3"/>